<gene>
    <name evidence="1" type="ORF">ACFQ39_06435</name>
</gene>
<name>A0ABW3Y0U9_9FLAO</name>
<dbReference type="EMBL" id="JBHTMY010000002">
    <property type="protein sequence ID" value="MFD1315249.1"/>
    <property type="molecule type" value="Genomic_DNA"/>
</dbReference>
<protein>
    <submittedName>
        <fullName evidence="1">Uncharacterized protein</fullName>
    </submittedName>
</protein>
<reference evidence="2" key="1">
    <citation type="journal article" date="2019" name="Int. J. Syst. Evol. Microbiol.">
        <title>The Global Catalogue of Microorganisms (GCM) 10K type strain sequencing project: providing services to taxonomists for standard genome sequencing and annotation.</title>
        <authorList>
            <consortium name="The Broad Institute Genomics Platform"/>
            <consortium name="The Broad Institute Genome Sequencing Center for Infectious Disease"/>
            <person name="Wu L."/>
            <person name="Ma J."/>
        </authorList>
    </citation>
    <scope>NUCLEOTIDE SEQUENCE [LARGE SCALE GENOMIC DNA]</scope>
    <source>
        <strain evidence="2">CCUG 61485</strain>
    </source>
</reference>
<dbReference type="Proteomes" id="UP001597201">
    <property type="component" value="Unassembled WGS sequence"/>
</dbReference>
<evidence type="ECO:0000313" key="1">
    <source>
        <dbReference type="EMBL" id="MFD1315249.1"/>
    </source>
</evidence>
<proteinExistence type="predicted"/>
<comment type="caution">
    <text evidence="1">The sequence shown here is derived from an EMBL/GenBank/DDBJ whole genome shotgun (WGS) entry which is preliminary data.</text>
</comment>
<keyword evidence="2" id="KW-1185">Reference proteome</keyword>
<evidence type="ECO:0000313" key="2">
    <source>
        <dbReference type="Proteomes" id="UP001597201"/>
    </source>
</evidence>
<dbReference type="RefSeq" id="WP_377177213.1">
    <property type="nucleotide sequence ID" value="NZ_JBHTMY010000002.1"/>
</dbReference>
<accession>A0ABW3Y0U9</accession>
<sequence length="396" mass="45701">MYQIRNFLLLALVSLLVGFKSHKEIGSPDQNEIASTYYENLTKLFEYYAPQFGNKGLLRPVFGEKVISDYVESINIENEQGERIHLFQLPKSERELFYEKWIPSETGKMVEKFKLDKKGNWVKEIKRINKIYKRKYPTQKTKSIDTLIDDPFSRIMIDLDVETKPEMNLKGNQSNTEFDFWAETFNSVADQSIAVEQDNFKMSSQEFIDKIRPAIKKGRILVALPNGDYTGGPGVLFRSGHWYDVGHVAIIKRDGENIPAIVSDTLSFTIGINSVEQMHDESLHEDWAYKHGRAYVLQVIVEKWRFENGEFKLTTSEADNNLLFEEALKLKYAKYCSIGEVFRSKEVAPQKLICSSASWIYAKNALGIDIDIPFNRTIWPEGILKSNFTKVVAKTW</sequence>
<organism evidence="1 2">
    <name type="scientific">Namhaeicola litoreus</name>
    <dbReference type="NCBI Taxonomy" id="1052145"/>
    <lineage>
        <taxon>Bacteria</taxon>
        <taxon>Pseudomonadati</taxon>
        <taxon>Bacteroidota</taxon>
        <taxon>Flavobacteriia</taxon>
        <taxon>Flavobacteriales</taxon>
        <taxon>Flavobacteriaceae</taxon>
        <taxon>Namhaeicola</taxon>
    </lineage>
</organism>